<sequence length="497" mass="53511">MALDQKDWCTRGCCKDFLRANLLVILTVFGVVVGFLVGFGVRALEPSQDAVIWIGLPGEVYMRMLKMMILPLIICSVITGTASLDPKCNGKVSAVALTYIIVTNSLPCLVGIAMAYAIRPGVGVEMVEASRSVPSQVMDTPDIFADLIRNLVPDNVVTACFQQAQTKYSTVERHVTVNKSGELANETLVIKVKGVGTASSTNVLGLVLCCMVFGMATTAVGPLGRPFFIFFNSANEVIMRILRWFVWTTPIGVSSLIAVALLETGDMGKAVRSLGMFSVTVVSALAIYQLLVVPAYFFLLTRTNPYSFLLTLGRPWMVSFAAASSAIAIPETLHALEHVSHIDKRITRFVVPFAASINRDGSCTFVAVSCVFIAQLANFPLDAAQIVVLTTVISVAIPSVPSAGVVAVLINLTALNIPADAIGLLFAMEWILDRLRSASNMLSHGFCAMTTYVLCRKSLPPAHEIDDDVVIDVTPSVSSNSHKKVDVTDQLLRDSNV</sequence>
<organism evidence="7 8">
    <name type="scientific">Batillaria attramentaria</name>
    <dbReference type="NCBI Taxonomy" id="370345"/>
    <lineage>
        <taxon>Eukaryota</taxon>
        <taxon>Metazoa</taxon>
        <taxon>Spiralia</taxon>
        <taxon>Lophotrochozoa</taxon>
        <taxon>Mollusca</taxon>
        <taxon>Gastropoda</taxon>
        <taxon>Caenogastropoda</taxon>
        <taxon>Sorbeoconcha</taxon>
        <taxon>Cerithioidea</taxon>
        <taxon>Batillariidae</taxon>
        <taxon>Batillaria</taxon>
    </lineage>
</organism>
<keyword evidence="3 6" id="KW-0812">Transmembrane</keyword>
<dbReference type="InterPro" id="IPR036458">
    <property type="entry name" value="Na:dicarbo_symporter_sf"/>
</dbReference>
<keyword evidence="4 6" id="KW-1133">Transmembrane helix</keyword>
<proteinExistence type="inferred from homology"/>
<feature type="transmembrane region" description="Helical" evidence="6">
    <location>
        <begin position="244"/>
        <end position="262"/>
    </location>
</feature>
<dbReference type="PANTHER" id="PTHR11958:SF63">
    <property type="entry name" value="AMINO ACID TRANSPORTER"/>
    <property type="match status" value="1"/>
</dbReference>
<gene>
    <name evidence="7" type="ORF">BaRGS_00018621</name>
</gene>
<feature type="transmembrane region" description="Helical" evidence="6">
    <location>
        <begin position="20"/>
        <end position="44"/>
    </location>
</feature>
<evidence type="ECO:0000313" key="8">
    <source>
        <dbReference type="Proteomes" id="UP001519460"/>
    </source>
</evidence>
<dbReference type="Proteomes" id="UP001519460">
    <property type="component" value="Unassembled WGS sequence"/>
</dbReference>
<dbReference type="SUPFAM" id="SSF118215">
    <property type="entry name" value="Proton glutamate symport protein"/>
    <property type="match status" value="1"/>
</dbReference>
<dbReference type="Gene3D" id="1.10.3860.10">
    <property type="entry name" value="Sodium:dicarboxylate symporter"/>
    <property type="match status" value="1"/>
</dbReference>
<name>A0ABD0KSA6_9CAEN</name>
<feature type="transmembrane region" description="Helical" evidence="6">
    <location>
        <begin position="274"/>
        <end position="299"/>
    </location>
</feature>
<comment type="subcellular location">
    <subcellularLocation>
        <location evidence="1 6">Membrane</location>
        <topology evidence="1 6">Multi-pass membrane protein</topology>
    </subcellularLocation>
</comment>
<feature type="transmembrane region" description="Helical" evidence="6">
    <location>
        <begin position="386"/>
        <end position="409"/>
    </location>
</feature>
<dbReference type="AlphaFoldDB" id="A0ABD0KSA6"/>
<comment type="caution">
    <text evidence="7">The sequence shown here is derived from an EMBL/GenBank/DDBJ whole genome shotgun (WGS) entry which is preliminary data.</text>
</comment>
<evidence type="ECO:0000256" key="4">
    <source>
        <dbReference type="ARBA" id="ARBA00022989"/>
    </source>
</evidence>
<feature type="transmembrane region" description="Helical" evidence="6">
    <location>
        <begin position="96"/>
        <end position="118"/>
    </location>
</feature>
<keyword evidence="8" id="KW-1185">Reference proteome</keyword>
<evidence type="ECO:0000256" key="6">
    <source>
        <dbReference type="RuleBase" id="RU361216"/>
    </source>
</evidence>
<reference evidence="7 8" key="1">
    <citation type="journal article" date="2023" name="Sci. Data">
        <title>Genome assembly of the Korean intertidal mud-creeper Batillaria attramentaria.</title>
        <authorList>
            <person name="Patra A.K."/>
            <person name="Ho P.T."/>
            <person name="Jun S."/>
            <person name="Lee S.J."/>
            <person name="Kim Y."/>
            <person name="Won Y.J."/>
        </authorList>
    </citation>
    <scope>NUCLEOTIDE SEQUENCE [LARGE SCALE GENOMIC DNA]</scope>
    <source>
        <strain evidence="7">Wonlab-2016</strain>
    </source>
</reference>
<feature type="transmembrane region" description="Helical" evidence="6">
    <location>
        <begin position="203"/>
        <end position="223"/>
    </location>
</feature>
<evidence type="ECO:0000256" key="1">
    <source>
        <dbReference type="ARBA" id="ARBA00004141"/>
    </source>
</evidence>
<protein>
    <recommendedName>
        <fullName evidence="6">Amino acid transporter</fullName>
    </recommendedName>
</protein>
<evidence type="ECO:0000256" key="3">
    <source>
        <dbReference type="ARBA" id="ARBA00022692"/>
    </source>
</evidence>
<keyword evidence="6" id="KW-0769">Symport</keyword>
<dbReference type="PRINTS" id="PR00173">
    <property type="entry name" value="EDTRNSPORT"/>
</dbReference>
<feature type="transmembrane region" description="Helical" evidence="6">
    <location>
        <begin position="64"/>
        <end position="84"/>
    </location>
</feature>
<comment type="similarity">
    <text evidence="6">Belongs to the dicarboxylate/amino acid:cation symporter (DAACS) (TC 2.A.23) family.</text>
</comment>
<feature type="transmembrane region" description="Helical" evidence="6">
    <location>
        <begin position="306"/>
        <end position="329"/>
    </location>
</feature>
<dbReference type="InterPro" id="IPR050746">
    <property type="entry name" value="DAACS"/>
</dbReference>
<dbReference type="InterPro" id="IPR001991">
    <property type="entry name" value="Na-dicarboxylate_symporter"/>
</dbReference>
<dbReference type="GO" id="GO:0016020">
    <property type="term" value="C:membrane"/>
    <property type="evidence" value="ECO:0007669"/>
    <property type="project" value="UniProtKB-SubCell"/>
</dbReference>
<evidence type="ECO:0000256" key="2">
    <source>
        <dbReference type="ARBA" id="ARBA00022448"/>
    </source>
</evidence>
<keyword evidence="2 6" id="KW-0813">Transport</keyword>
<dbReference type="GO" id="GO:0015293">
    <property type="term" value="F:symporter activity"/>
    <property type="evidence" value="ECO:0007669"/>
    <property type="project" value="UniProtKB-UniRule"/>
</dbReference>
<dbReference type="PANTHER" id="PTHR11958">
    <property type="entry name" value="SODIUM/DICARBOXYLATE SYMPORTER-RELATED"/>
    <property type="match status" value="1"/>
</dbReference>
<accession>A0ABD0KSA6</accession>
<evidence type="ECO:0000313" key="7">
    <source>
        <dbReference type="EMBL" id="KAK7490099.1"/>
    </source>
</evidence>
<keyword evidence="5 6" id="KW-0472">Membrane</keyword>
<dbReference type="EMBL" id="JACVVK020000130">
    <property type="protein sequence ID" value="KAK7490099.1"/>
    <property type="molecule type" value="Genomic_DNA"/>
</dbReference>
<evidence type="ECO:0000256" key="5">
    <source>
        <dbReference type="ARBA" id="ARBA00023136"/>
    </source>
</evidence>
<dbReference type="Pfam" id="PF00375">
    <property type="entry name" value="SDF"/>
    <property type="match status" value="1"/>
</dbReference>